<reference evidence="1" key="1">
    <citation type="submission" date="2020-08" db="EMBL/GenBank/DDBJ databases">
        <title>Multicomponent nature underlies the extraordinary mechanical properties of spider dragline silk.</title>
        <authorList>
            <person name="Kono N."/>
            <person name="Nakamura H."/>
            <person name="Mori M."/>
            <person name="Yoshida Y."/>
            <person name="Ohtoshi R."/>
            <person name="Malay A.D."/>
            <person name="Moran D.A.P."/>
            <person name="Tomita M."/>
            <person name="Numata K."/>
            <person name="Arakawa K."/>
        </authorList>
    </citation>
    <scope>NUCLEOTIDE SEQUENCE</scope>
</reference>
<keyword evidence="2" id="KW-1185">Reference proteome</keyword>
<comment type="caution">
    <text evidence="1">The sequence shown here is derived from an EMBL/GenBank/DDBJ whole genome shotgun (WGS) entry which is preliminary data.</text>
</comment>
<protein>
    <submittedName>
        <fullName evidence="1">Uncharacterized protein</fullName>
    </submittedName>
</protein>
<dbReference type="AlphaFoldDB" id="A0A8X6TEN5"/>
<evidence type="ECO:0000313" key="1">
    <source>
        <dbReference type="EMBL" id="GFT01132.1"/>
    </source>
</evidence>
<proteinExistence type="predicted"/>
<dbReference type="EMBL" id="BMAW01006904">
    <property type="protein sequence ID" value="GFT01132.1"/>
    <property type="molecule type" value="Genomic_DNA"/>
</dbReference>
<gene>
    <name evidence="1" type="ORF">NPIL_248911</name>
</gene>
<organism evidence="1 2">
    <name type="scientific">Nephila pilipes</name>
    <name type="common">Giant wood spider</name>
    <name type="synonym">Nephila maculata</name>
    <dbReference type="NCBI Taxonomy" id="299642"/>
    <lineage>
        <taxon>Eukaryota</taxon>
        <taxon>Metazoa</taxon>
        <taxon>Ecdysozoa</taxon>
        <taxon>Arthropoda</taxon>
        <taxon>Chelicerata</taxon>
        <taxon>Arachnida</taxon>
        <taxon>Araneae</taxon>
        <taxon>Araneomorphae</taxon>
        <taxon>Entelegynae</taxon>
        <taxon>Araneoidea</taxon>
        <taxon>Nephilidae</taxon>
        <taxon>Nephila</taxon>
    </lineage>
</organism>
<accession>A0A8X6TEN5</accession>
<dbReference type="Proteomes" id="UP000887013">
    <property type="component" value="Unassembled WGS sequence"/>
</dbReference>
<sequence>MLYLRTIDGARIIVEQKFSKALPEYNLDTMHRGGRNNIVIGGIRKLYHSPNRYHNLYHVYIAKFVFDQDDWDRWWSCNQPFWKSRLLGRREVGEFCPPFLLCRSGGAGAKHRVDMVSWGALWVHQVVHMELNRPGRKRSKQKLLHGVVVDSGSE</sequence>
<evidence type="ECO:0000313" key="2">
    <source>
        <dbReference type="Proteomes" id="UP000887013"/>
    </source>
</evidence>
<name>A0A8X6TEN5_NEPPI</name>